<gene>
    <name evidence="1" type="ORF">FOVG_17153</name>
</gene>
<dbReference type="HOGENOM" id="CLU_2015422_0_0_1"/>
<proteinExistence type="predicted"/>
<organism evidence="1">
    <name type="scientific">Fusarium oxysporum f. sp. pisi HDV247</name>
    <dbReference type="NCBI Taxonomy" id="1080344"/>
    <lineage>
        <taxon>Eukaryota</taxon>
        <taxon>Fungi</taxon>
        <taxon>Dikarya</taxon>
        <taxon>Ascomycota</taxon>
        <taxon>Pezizomycotina</taxon>
        <taxon>Sordariomycetes</taxon>
        <taxon>Hypocreomycetidae</taxon>
        <taxon>Hypocreales</taxon>
        <taxon>Nectriaceae</taxon>
        <taxon>Fusarium</taxon>
        <taxon>Fusarium oxysporum species complex</taxon>
    </lineage>
</organism>
<reference evidence="1" key="1">
    <citation type="submission" date="2011-10" db="EMBL/GenBank/DDBJ databases">
        <title>The Genome Sequence of Fusarium oxysporum HDV247.</title>
        <authorList>
            <consortium name="The Broad Institute Genome Sequencing Platform"/>
            <person name="Ma L.-J."/>
            <person name="Gale L.R."/>
            <person name="Schwartz D.C."/>
            <person name="Zhou S."/>
            <person name="Corby-Kistler H."/>
            <person name="Young S.K."/>
            <person name="Zeng Q."/>
            <person name="Gargeya S."/>
            <person name="Fitzgerald M."/>
            <person name="Haas B."/>
            <person name="Abouelleil A."/>
            <person name="Alvarado L."/>
            <person name="Arachchi H.M."/>
            <person name="Berlin A."/>
            <person name="Brown A."/>
            <person name="Chapman S.B."/>
            <person name="Chen Z."/>
            <person name="Dunbar C."/>
            <person name="Freedman E."/>
            <person name="Gearin G."/>
            <person name="Goldberg J."/>
            <person name="Griggs A."/>
            <person name="Gujja S."/>
            <person name="Heiman D."/>
            <person name="Howarth C."/>
            <person name="Larson L."/>
            <person name="Lui A."/>
            <person name="MacDonald P.J.P."/>
            <person name="Montmayeur A."/>
            <person name="Murphy C."/>
            <person name="Neiman D."/>
            <person name="Pearson M."/>
            <person name="Priest M."/>
            <person name="Roberts A."/>
            <person name="Saif S."/>
            <person name="Shea T."/>
            <person name="Shenoy N."/>
            <person name="Sisk P."/>
            <person name="Stolte C."/>
            <person name="Sykes S."/>
            <person name="Wortman J."/>
            <person name="Nusbaum C."/>
            <person name="Birren B."/>
        </authorList>
    </citation>
    <scope>NUCLEOTIDE SEQUENCE [LARGE SCALE GENOMIC DNA]</scope>
    <source>
        <strain evidence="1">HDV247</strain>
    </source>
</reference>
<name>W9NLB0_FUSOX</name>
<accession>W9NLB0</accession>
<protein>
    <submittedName>
        <fullName evidence="1">Uncharacterized protein</fullName>
    </submittedName>
</protein>
<dbReference type="Proteomes" id="UP000030751">
    <property type="component" value="Unassembled WGS sequence"/>
</dbReference>
<reference evidence="1" key="2">
    <citation type="submission" date="2012-05" db="EMBL/GenBank/DDBJ databases">
        <title>Annotation of the Genome Sequence of Fusarium oxysporum HDV247.</title>
        <authorList>
            <consortium name="The Broad Institute Genomics Platform"/>
            <person name="Ma L.-J."/>
            <person name="Corby-Kistler H."/>
            <person name="Broz K."/>
            <person name="Gale L.R."/>
            <person name="Jonkers W."/>
            <person name="O'Donnell K."/>
            <person name="Ploetz R."/>
            <person name="Steinberg C."/>
            <person name="Schwartz D.C."/>
            <person name="VanEtten H."/>
            <person name="Zhou S."/>
            <person name="Young S.K."/>
            <person name="Zeng Q."/>
            <person name="Gargeya S."/>
            <person name="Fitzgerald M."/>
            <person name="Abouelleil A."/>
            <person name="Alvarado L."/>
            <person name="Chapman S.B."/>
            <person name="Gainer-Dewar J."/>
            <person name="Goldberg J."/>
            <person name="Griggs A."/>
            <person name="Gujja S."/>
            <person name="Hansen M."/>
            <person name="Howarth C."/>
            <person name="Imamovic A."/>
            <person name="Ireland A."/>
            <person name="Larimer J."/>
            <person name="McCowan C."/>
            <person name="Murphy C."/>
            <person name="Pearson M."/>
            <person name="Poon T.W."/>
            <person name="Priest M."/>
            <person name="Roberts A."/>
            <person name="Saif S."/>
            <person name="Shea T."/>
            <person name="Sykes S."/>
            <person name="Wortman J."/>
            <person name="Nusbaum C."/>
            <person name="Birren B."/>
        </authorList>
    </citation>
    <scope>NUCLEOTIDE SEQUENCE</scope>
    <source>
        <strain evidence="1">HDV247</strain>
    </source>
</reference>
<dbReference type="EMBL" id="JH651012">
    <property type="protein sequence ID" value="EXA31531.1"/>
    <property type="molecule type" value="Genomic_DNA"/>
</dbReference>
<evidence type="ECO:0000313" key="1">
    <source>
        <dbReference type="EMBL" id="EXA31531.1"/>
    </source>
</evidence>
<dbReference type="AlphaFoldDB" id="W9NLB0"/>
<sequence>MSDTTDIIKRTIYLTYKFGRGFENDLEARKDPVNAHLYRRWGYPVYRTYYGPGSDESWNTLLELLKQQTLLELEALEGKDQDDVQKLKELFHLEVHQDPTVFGGLNIHELREYWCNTKRVRVSMLLPGRTAA</sequence>
<dbReference type="OrthoDB" id="6499973at2759"/>